<evidence type="ECO:0000256" key="1">
    <source>
        <dbReference type="SAM" id="Phobius"/>
    </source>
</evidence>
<evidence type="ECO:0000313" key="3">
    <source>
        <dbReference type="EMBL" id="KAL2916240.1"/>
    </source>
</evidence>
<dbReference type="Proteomes" id="UP001527925">
    <property type="component" value="Unassembled WGS sequence"/>
</dbReference>
<comment type="caution">
    <text evidence="3">The sequence shown here is derived from an EMBL/GenBank/DDBJ whole genome shotgun (WGS) entry which is preliminary data.</text>
</comment>
<protein>
    <recommendedName>
        <fullName evidence="2">Methyltransferase FkbM domain-containing protein</fullName>
    </recommendedName>
</protein>
<dbReference type="InterPro" id="IPR029063">
    <property type="entry name" value="SAM-dependent_MTases_sf"/>
</dbReference>
<gene>
    <name evidence="3" type="ORF">HK105_204331</name>
</gene>
<evidence type="ECO:0000313" key="4">
    <source>
        <dbReference type="Proteomes" id="UP001527925"/>
    </source>
</evidence>
<dbReference type="EMBL" id="JADGIZ020000018">
    <property type="protein sequence ID" value="KAL2916240.1"/>
    <property type="molecule type" value="Genomic_DNA"/>
</dbReference>
<organism evidence="3 4">
    <name type="scientific">Polyrhizophydium stewartii</name>
    <dbReference type="NCBI Taxonomy" id="2732419"/>
    <lineage>
        <taxon>Eukaryota</taxon>
        <taxon>Fungi</taxon>
        <taxon>Fungi incertae sedis</taxon>
        <taxon>Chytridiomycota</taxon>
        <taxon>Chytridiomycota incertae sedis</taxon>
        <taxon>Chytridiomycetes</taxon>
        <taxon>Rhizophydiales</taxon>
        <taxon>Rhizophydiales incertae sedis</taxon>
        <taxon>Polyrhizophydium</taxon>
    </lineage>
</organism>
<reference evidence="3 4" key="1">
    <citation type="submission" date="2023-09" db="EMBL/GenBank/DDBJ databases">
        <title>Pangenome analysis of Batrachochytrium dendrobatidis and related Chytrids.</title>
        <authorList>
            <person name="Yacoub M.N."/>
            <person name="Stajich J.E."/>
            <person name="James T.Y."/>
        </authorList>
    </citation>
    <scope>NUCLEOTIDE SEQUENCE [LARGE SCALE GENOMIC DNA]</scope>
    <source>
        <strain evidence="3 4">JEL0888</strain>
    </source>
</reference>
<dbReference type="Pfam" id="PF05050">
    <property type="entry name" value="Methyltransf_21"/>
    <property type="match status" value="1"/>
</dbReference>
<keyword evidence="1" id="KW-1133">Transmembrane helix</keyword>
<sequence length="277" mass="30652">MDVSKATYSRPPTVFRAATKKLSWLPYAVLGLVAVLAVSAVVMLGYQDTSLEQPEPSKPVVAPPRYVYVDLGANSGDTCLMFLQDPEAPEKYDFPTPEGKTHADAEIHLFEANPSFNTDLVDLKQKLKERGININIYPSTPVWIESTLLPFYIDSGNKHAAGSSLDPSHPDPVRTGGKSVNLTSVAIAQWLLERFLPEDFVIVKMDIELAEYSIISNMAAMSAGHVIDYIFVEWHSWLIKGDDPRVAQSAEAVKQLEAQGVKFPSYSTLSRKRRRAA</sequence>
<proteinExistence type="predicted"/>
<feature type="domain" description="Methyltransferase FkbM" evidence="2">
    <location>
        <begin position="71"/>
        <end position="237"/>
    </location>
</feature>
<dbReference type="SUPFAM" id="SSF53335">
    <property type="entry name" value="S-adenosyl-L-methionine-dependent methyltransferases"/>
    <property type="match status" value="1"/>
</dbReference>
<name>A0ABR4N9M2_9FUNG</name>
<keyword evidence="1" id="KW-0472">Membrane</keyword>
<dbReference type="Gene3D" id="3.40.50.150">
    <property type="entry name" value="Vaccinia Virus protein VP39"/>
    <property type="match status" value="1"/>
</dbReference>
<feature type="transmembrane region" description="Helical" evidence="1">
    <location>
        <begin position="24"/>
        <end position="46"/>
    </location>
</feature>
<accession>A0ABR4N9M2</accession>
<dbReference type="InterPro" id="IPR006342">
    <property type="entry name" value="FkbM_mtfrase"/>
</dbReference>
<keyword evidence="4" id="KW-1185">Reference proteome</keyword>
<keyword evidence="1" id="KW-0812">Transmembrane</keyword>
<evidence type="ECO:0000259" key="2">
    <source>
        <dbReference type="Pfam" id="PF05050"/>
    </source>
</evidence>